<sequence length="516" mass="58847">MCFGLAIEKHIKSENSLTMNELTNLQNERAKVEGTVHLINVYTQGLRALENDMVTVSGDLLNYSHTYDLYEKYAEYKSIEVRFTHIYECIHDIVEKTNQWKWEALLTVLGDSYSVQIKEEDLYNLSQVDALIEANDKLEAKGNVVLDSDTINRLKEIKVFLSNPTFLKLKPDFATYSEFKIIYDKLATHKANIEKLHDSYEELLRIAINVSKNIDDKDELVKLNLNVVYKMLDSLMETIGFKAGSFSQNKKVSDVSVTSLIETIYDTIFAKPDAKYDIEDHERKHVSKKQLVAIDSDIVIQKIHEKFQNLTIALISDAKTCCFASVIPKYKEASNCLITLPNNYLDEKACSSLYEKATVAMSNCESIFPMKTMYDKQIMKLLKASASVKVGLANDEASTLIFYPHADNELNQEEYSNSDIQDPNVIKLFDAYFYSDNNNFFSNYFGSLNSEMHSKQAQQSGKNYFKFDDAYVKGTLKNSGSLFKFGTLKDAEMKVQDTDTTPLVEASTNFDHVDLI</sequence>
<dbReference type="EMBL" id="ASPP01002453">
    <property type="protein sequence ID" value="ETO34574.1"/>
    <property type="molecule type" value="Genomic_DNA"/>
</dbReference>
<gene>
    <name evidence="1" type="ORF">RFI_02513</name>
</gene>
<organism evidence="1 2">
    <name type="scientific">Reticulomyxa filosa</name>
    <dbReference type="NCBI Taxonomy" id="46433"/>
    <lineage>
        <taxon>Eukaryota</taxon>
        <taxon>Sar</taxon>
        <taxon>Rhizaria</taxon>
        <taxon>Retaria</taxon>
        <taxon>Foraminifera</taxon>
        <taxon>Monothalamids</taxon>
        <taxon>Reticulomyxidae</taxon>
        <taxon>Reticulomyxa</taxon>
    </lineage>
</organism>
<reference evidence="1 2" key="1">
    <citation type="journal article" date="2013" name="Curr. Biol.">
        <title>The Genome of the Foraminiferan Reticulomyxa filosa.</title>
        <authorList>
            <person name="Glockner G."/>
            <person name="Hulsmann N."/>
            <person name="Schleicher M."/>
            <person name="Noegel A.A."/>
            <person name="Eichinger L."/>
            <person name="Gallinger C."/>
            <person name="Pawlowski J."/>
            <person name="Sierra R."/>
            <person name="Euteneuer U."/>
            <person name="Pillet L."/>
            <person name="Moustafa A."/>
            <person name="Platzer M."/>
            <person name="Groth M."/>
            <person name="Szafranski K."/>
            <person name="Schliwa M."/>
        </authorList>
    </citation>
    <scope>NUCLEOTIDE SEQUENCE [LARGE SCALE GENOMIC DNA]</scope>
</reference>
<evidence type="ECO:0000313" key="2">
    <source>
        <dbReference type="Proteomes" id="UP000023152"/>
    </source>
</evidence>
<dbReference type="AlphaFoldDB" id="X6P931"/>
<evidence type="ECO:0000313" key="1">
    <source>
        <dbReference type="EMBL" id="ETO34574.1"/>
    </source>
</evidence>
<proteinExistence type="predicted"/>
<comment type="caution">
    <text evidence="1">The sequence shown here is derived from an EMBL/GenBank/DDBJ whole genome shotgun (WGS) entry which is preliminary data.</text>
</comment>
<dbReference type="Proteomes" id="UP000023152">
    <property type="component" value="Unassembled WGS sequence"/>
</dbReference>
<accession>X6P931</accession>
<name>X6P931_RETFI</name>
<protein>
    <submittedName>
        <fullName evidence="1">Uncharacterized protein</fullName>
    </submittedName>
</protein>
<keyword evidence="2" id="KW-1185">Reference proteome</keyword>